<sequence length="71" mass="8326">MDQHHRIAPVVFELGDENRRVRSKPDTYISVSLAKEGKNESAMLKILELRQFLYQIGNGYDPYREWLKSST</sequence>
<dbReference type="GeneID" id="36406684"/>
<name>A0A0P1AJM9_PLAHL</name>
<keyword evidence="2" id="KW-1185">Reference proteome</keyword>
<dbReference type="RefSeq" id="XP_024577640.1">
    <property type="nucleotide sequence ID" value="XM_024727021.1"/>
</dbReference>
<proteinExistence type="predicted"/>
<accession>A0A0P1AJM9</accession>
<dbReference type="Proteomes" id="UP000054928">
    <property type="component" value="Unassembled WGS sequence"/>
</dbReference>
<organism evidence="1 2">
    <name type="scientific">Plasmopara halstedii</name>
    <name type="common">Downy mildew of sunflower</name>
    <dbReference type="NCBI Taxonomy" id="4781"/>
    <lineage>
        <taxon>Eukaryota</taxon>
        <taxon>Sar</taxon>
        <taxon>Stramenopiles</taxon>
        <taxon>Oomycota</taxon>
        <taxon>Peronosporomycetes</taxon>
        <taxon>Peronosporales</taxon>
        <taxon>Peronosporaceae</taxon>
        <taxon>Plasmopara</taxon>
    </lineage>
</organism>
<dbReference type="AlphaFoldDB" id="A0A0P1AJM9"/>
<evidence type="ECO:0000313" key="2">
    <source>
        <dbReference type="Proteomes" id="UP000054928"/>
    </source>
</evidence>
<evidence type="ECO:0000313" key="1">
    <source>
        <dbReference type="EMBL" id="CEG41271.1"/>
    </source>
</evidence>
<reference evidence="2" key="1">
    <citation type="submission" date="2014-09" db="EMBL/GenBank/DDBJ databases">
        <authorList>
            <person name="Sharma Rahul"/>
            <person name="Thines Marco"/>
        </authorList>
    </citation>
    <scope>NUCLEOTIDE SEQUENCE [LARGE SCALE GENOMIC DNA]</scope>
</reference>
<protein>
    <submittedName>
        <fullName evidence="1">Uncharacterized protein</fullName>
    </submittedName>
</protein>
<dbReference type="EMBL" id="CCYD01000553">
    <property type="protein sequence ID" value="CEG41271.1"/>
    <property type="molecule type" value="Genomic_DNA"/>
</dbReference>